<proteinExistence type="predicted"/>
<dbReference type="AlphaFoldDB" id="A0A0K6IXK6"/>
<keyword evidence="2" id="KW-1185">Reference proteome</keyword>
<reference evidence="2" key="1">
    <citation type="submission" date="2015-08" db="EMBL/GenBank/DDBJ databases">
        <authorList>
            <person name="Babu N.S."/>
            <person name="Beckwith C.J."/>
            <person name="Beseler K.G."/>
            <person name="Brison A."/>
            <person name="Carone J.V."/>
            <person name="Caskin T.P."/>
            <person name="Diamond M."/>
            <person name="Durham M.E."/>
            <person name="Foxe J.M."/>
            <person name="Go M."/>
            <person name="Henderson B.A."/>
            <person name="Jones I.B."/>
            <person name="McGettigan J.A."/>
            <person name="Micheletti S.J."/>
            <person name="Nasrallah M.E."/>
            <person name="Ortiz D."/>
            <person name="Piller C.R."/>
            <person name="Privatt S.R."/>
            <person name="Schneider S.L."/>
            <person name="Sharp S."/>
            <person name="Smith T.C."/>
            <person name="Stanton J.D."/>
            <person name="Ullery H.E."/>
            <person name="Wilson R.J."/>
            <person name="Serrano M.G."/>
            <person name="Buck G."/>
            <person name="Lee V."/>
            <person name="Wang Y."/>
            <person name="Carvalho R."/>
            <person name="Voegtly L."/>
            <person name="Shi R."/>
            <person name="Duckworth R."/>
            <person name="Johnson A."/>
            <person name="Loviza R."/>
            <person name="Walstead R."/>
            <person name="Shah Z."/>
            <person name="Kiflezghi M."/>
            <person name="Wade K."/>
            <person name="Ball S.L."/>
            <person name="Bradley K.W."/>
            <person name="Asai D.J."/>
            <person name="Bowman C.A."/>
            <person name="Russell D.A."/>
            <person name="Pope W.H."/>
            <person name="Jacobs-Sera D."/>
            <person name="Hendrix R.W."/>
            <person name="Hatfull G.F."/>
        </authorList>
    </citation>
    <scope>NUCLEOTIDE SEQUENCE [LARGE SCALE GENOMIC DNA]</scope>
    <source>
        <strain evidence="2">JCM 19170</strain>
    </source>
</reference>
<dbReference type="RefSeq" id="WP_037411672.1">
    <property type="nucleotide sequence ID" value="NZ_CYHH01000013.1"/>
</dbReference>
<accession>A0A0K6IXK6</accession>
<sequence>MPRVRRKTEVATIKLTPEVRRAWVAAAEAERRSLANVFEVAILEYVKRHHIAVPAAVKEEQPRED</sequence>
<dbReference type="EMBL" id="CYHH01000013">
    <property type="protein sequence ID" value="CUB07856.1"/>
    <property type="molecule type" value="Genomic_DNA"/>
</dbReference>
<protein>
    <submittedName>
        <fullName evidence="1">Uncharacterized protein</fullName>
    </submittedName>
</protein>
<dbReference type="Proteomes" id="UP000182108">
    <property type="component" value="Unassembled WGS sequence"/>
</dbReference>
<gene>
    <name evidence="1" type="ORF">Ga0061068_11329</name>
</gene>
<name>A0A0K6IXK6_9PROT</name>
<evidence type="ECO:0000313" key="1">
    <source>
        <dbReference type="EMBL" id="CUB07856.1"/>
    </source>
</evidence>
<evidence type="ECO:0000313" key="2">
    <source>
        <dbReference type="Proteomes" id="UP000182108"/>
    </source>
</evidence>
<organism evidence="1 2">
    <name type="scientific">Tepidiphilus thermophilus</name>
    <dbReference type="NCBI Taxonomy" id="876478"/>
    <lineage>
        <taxon>Bacteria</taxon>
        <taxon>Pseudomonadati</taxon>
        <taxon>Pseudomonadota</taxon>
        <taxon>Hydrogenophilia</taxon>
        <taxon>Hydrogenophilales</taxon>
        <taxon>Hydrogenophilaceae</taxon>
        <taxon>Tepidiphilus</taxon>
    </lineage>
</organism>
<dbReference type="OrthoDB" id="9133534at2"/>